<dbReference type="Gene3D" id="3.30.420.10">
    <property type="entry name" value="Ribonuclease H-like superfamily/Ribonuclease H"/>
    <property type="match status" value="1"/>
</dbReference>
<keyword evidence="4" id="KW-0540">Nuclease</keyword>
<accession>A0A2I4CT37</accession>
<dbReference type="InterPro" id="IPR012337">
    <property type="entry name" value="RNaseH-like_sf"/>
</dbReference>
<keyword evidence="7" id="KW-0378">Hydrolase</keyword>
<dbReference type="PANTHER" id="PTHR10642:SF26">
    <property type="entry name" value="RIBONUCLEASE H1"/>
    <property type="match status" value="1"/>
</dbReference>
<dbReference type="EC" id="3.1.26.4" evidence="3"/>
<dbReference type="GO" id="GO:0004523">
    <property type="term" value="F:RNA-DNA hybrid ribonuclease activity"/>
    <property type="evidence" value="ECO:0007669"/>
    <property type="project" value="UniProtKB-EC"/>
</dbReference>
<dbReference type="InterPro" id="IPR002156">
    <property type="entry name" value="RNaseH_domain"/>
</dbReference>
<keyword evidence="9" id="KW-1185">Reference proteome</keyword>
<dbReference type="RefSeq" id="XP_013883153.1">
    <property type="nucleotide sequence ID" value="XM_014027699.1"/>
</dbReference>
<evidence type="ECO:0000256" key="7">
    <source>
        <dbReference type="ARBA" id="ARBA00022801"/>
    </source>
</evidence>
<dbReference type="GeneID" id="106531777"/>
<dbReference type="InterPro" id="IPR036397">
    <property type="entry name" value="RNaseH_sf"/>
</dbReference>
<sequence length="209" mass="22680">MTTMYVDGCSFRENAVGKSGVGIVLLQGQQQDTFSFQLGAQSSQYAEIAAVLVALQTAVDRSVQTFVICTDSNYARLSFLCHLAHWKQNGFLTSNRKPVKHKELFMACDHLVTSHDLQIYWKKVTGHSRVPGPEKICNDLADSLAKSGAVDGSQWSFDPSWLVKVQSTQPNVEVTAVTRAQAVAEEADNTVSVQPMLSDPVLSASSAAA</sequence>
<keyword evidence="5" id="KW-0479">Metal-binding</keyword>
<dbReference type="PANTHER" id="PTHR10642">
    <property type="entry name" value="RIBONUCLEASE H1"/>
    <property type="match status" value="1"/>
</dbReference>
<dbReference type="InParanoid" id="A0A2I4CT37"/>
<dbReference type="KEGG" id="alim:106531777"/>
<reference evidence="10" key="1">
    <citation type="submission" date="2025-08" db="UniProtKB">
        <authorList>
            <consortium name="RefSeq"/>
        </authorList>
    </citation>
    <scope>IDENTIFICATION</scope>
    <source>
        <strain evidence="10">Quisiro</strain>
    </source>
</reference>
<protein>
    <recommendedName>
        <fullName evidence="3">ribonuclease H</fullName>
        <ecNumber evidence="3">3.1.26.4</ecNumber>
    </recommendedName>
</protein>
<evidence type="ECO:0000259" key="8">
    <source>
        <dbReference type="PROSITE" id="PS50879"/>
    </source>
</evidence>
<evidence type="ECO:0000256" key="4">
    <source>
        <dbReference type="ARBA" id="ARBA00022722"/>
    </source>
</evidence>
<evidence type="ECO:0000256" key="5">
    <source>
        <dbReference type="ARBA" id="ARBA00022723"/>
    </source>
</evidence>
<dbReference type="GO" id="GO:0003676">
    <property type="term" value="F:nucleic acid binding"/>
    <property type="evidence" value="ECO:0007669"/>
    <property type="project" value="InterPro"/>
</dbReference>
<dbReference type="PROSITE" id="PS50879">
    <property type="entry name" value="RNASE_H_1"/>
    <property type="match status" value="1"/>
</dbReference>
<dbReference type="Pfam" id="PF00075">
    <property type="entry name" value="RNase_H"/>
    <property type="match status" value="1"/>
</dbReference>
<organism evidence="9 10">
    <name type="scientific">Austrofundulus limnaeus</name>
    <name type="common">Annual killifish</name>
    <dbReference type="NCBI Taxonomy" id="52670"/>
    <lineage>
        <taxon>Eukaryota</taxon>
        <taxon>Metazoa</taxon>
        <taxon>Chordata</taxon>
        <taxon>Craniata</taxon>
        <taxon>Vertebrata</taxon>
        <taxon>Euteleostomi</taxon>
        <taxon>Actinopterygii</taxon>
        <taxon>Neopterygii</taxon>
        <taxon>Teleostei</taxon>
        <taxon>Neoteleostei</taxon>
        <taxon>Acanthomorphata</taxon>
        <taxon>Ovalentaria</taxon>
        <taxon>Atherinomorphae</taxon>
        <taxon>Cyprinodontiformes</taxon>
        <taxon>Rivulidae</taxon>
        <taxon>Austrofundulus</taxon>
    </lineage>
</organism>
<gene>
    <name evidence="10" type="primary">LOC106531777</name>
</gene>
<evidence type="ECO:0000256" key="6">
    <source>
        <dbReference type="ARBA" id="ARBA00022759"/>
    </source>
</evidence>
<keyword evidence="6" id="KW-0255">Endonuclease</keyword>
<dbReference type="GO" id="GO:0046872">
    <property type="term" value="F:metal ion binding"/>
    <property type="evidence" value="ECO:0007669"/>
    <property type="project" value="UniProtKB-KW"/>
</dbReference>
<evidence type="ECO:0000313" key="10">
    <source>
        <dbReference type="RefSeq" id="XP_013883153.1"/>
    </source>
</evidence>
<dbReference type="InterPro" id="IPR050092">
    <property type="entry name" value="RNase_H"/>
</dbReference>
<dbReference type="AlphaFoldDB" id="A0A2I4CT37"/>
<evidence type="ECO:0000313" key="9">
    <source>
        <dbReference type="Proteomes" id="UP000192220"/>
    </source>
</evidence>
<evidence type="ECO:0000256" key="3">
    <source>
        <dbReference type="ARBA" id="ARBA00012180"/>
    </source>
</evidence>
<evidence type="ECO:0000256" key="2">
    <source>
        <dbReference type="ARBA" id="ARBA00005300"/>
    </source>
</evidence>
<dbReference type="STRING" id="52670.A0A2I4CT37"/>
<dbReference type="Proteomes" id="UP000192220">
    <property type="component" value="Unplaced"/>
</dbReference>
<evidence type="ECO:0000256" key="1">
    <source>
        <dbReference type="ARBA" id="ARBA00000077"/>
    </source>
</evidence>
<dbReference type="GO" id="GO:0043137">
    <property type="term" value="P:DNA replication, removal of RNA primer"/>
    <property type="evidence" value="ECO:0007669"/>
    <property type="project" value="TreeGrafter"/>
</dbReference>
<comment type="catalytic activity">
    <reaction evidence="1">
        <text>Endonucleolytic cleavage to 5'-phosphomonoester.</text>
        <dbReference type="EC" id="3.1.26.4"/>
    </reaction>
</comment>
<name>A0A2I4CT37_AUSLI</name>
<comment type="similarity">
    <text evidence="2">Belongs to the RNase H family.</text>
</comment>
<dbReference type="SUPFAM" id="SSF53098">
    <property type="entry name" value="Ribonuclease H-like"/>
    <property type="match status" value="1"/>
</dbReference>
<proteinExistence type="inferred from homology"/>
<dbReference type="OrthoDB" id="8837338at2759"/>
<feature type="domain" description="RNase H type-1" evidence="8">
    <location>
        <begin position="1"/>
        <end position="150"/>
    </location>
</feature>